<dbReference type="GO" id="GO:0006281">
    <property type="term" value="P:DNA repair"/>
    <property type="evidence" value="ECO:0007669"/>
    <property type="project" value="TreeGrafter"/>
</dbReference>
<dbReference type="InterPro" id="IPR000330">
    <property type="entry name" value="SNF2_N"/>
</dbReference>
<dbReference type="SUPFAM" id="SSF52540">
    <property type="entry name" value="P-loop containing nucleoside triphosphate hydrolases"/>
    <property type="match status" value="2"/>
</dbReference>
<feature type="region of interest" description="Disordered" evidence="6">
    <location>
        <begin position="1"/>
        <end position="32"/>
    </location>
</feature>
<evidence type="ECO:0000313" key="11">
    <source>
        <dbReference type="Proteomes" id="UP001152797"/>
    </source>
</evidence>
<proteinExistence type="predicted"/>
<dbReference type="PROSITE" id="PS50089">
    <property type="entry name" value="ZF_RING_2"/>
    <property type="match status" value="1"/>
</dbReference>
<dbReference type="InterPro" id="IPR014001">
    <property type="entry name" value="Helicase_ATP-bd"/>
</dbReference>
<keyword evidence="11" id="KW-1185">Reference proteome</keyword>
<dbReference type="GO" id="GO:0008094">
    <property type="term" value="F:ATP-dependent activity, acting on DNA"/>
    <property type="evidence" value="ECO:0007669"/>
    <property type="project" value="TreeGrafter"/>
</dbReference>
<dbReference type="SMART" id="SM00487">
    <property type="entry name" value="DEXDc"/>
    <property type="match status" value="1"/>
</dbReference>
<accession>A0A9P1BNX0</accession>
<keyword evidence="1" id="KW-0547">Nucleotide-binding</keyword>
<dbReference type="SMART" id="SM00490">
    <property type="entry name" value="HELICc"/>
    <property type="match status" value="1"/>
</dbReference>
<evidence type="ECO:0000259" key="7">
    <source>
        <dbReference type="PROSITE" id="PS50089"/>
    </source>
</evidence>
<dbReference type="GO" id="GO:0005634">
    <property type="term" value="C:nucleus"/>
    <property type="evidence" value="ECO:0007669"/>
    <property type="project" value="TreeGrafter"/>
</dbReference>
<evidence type="ECO:0000256" key="3">
    <source>
        <dbReference type="ARBA" id="ARBA00022806"/>
    </source>
</evidence>
<dbReference type="GO" id="GO:0004386">
    <property type="term" value="F:helicase activity"/>
    <property type="evidence" value="ECO:0007669"/>
    <property type="project" value="UniProtKB-KW"/>
</dbReference>
<dbReference type="InterPro" id="IPR013083">
    <property type="entry name" value="Znf_RING/FYVE/PHD"/>
</dbReference>
<dbReference type="EMBL" id="CAMXCT010000269">
    <property type="protein sequence ID" value="CAI3976410.1"/>
    <property type="molecule type" value="Genomic_DNA"/>
</dbReference>
<evidence type="ECO:0000256" key="2">
    <source>
        <dbReference type="ARBA" id="ARBA00022801"/>
    </source>
</evidence>
<protein>
    <submittedName>
        <fullName evidence="10">Uncharacterized ATP-dependent helicase C17A2.12</fullName>
    </submittedName>
</protein>
<keyword evidence="3 10" id="KW-0347">Helicase</keyword>
<evidence type="ECO:0000313" key="9">
    <source>
        <dbReference type="EMBL" id="CAI3976410.1"/>
    </source>
</evidence>
<keyword evidence="4" id="KW-0067">ATP-binding</keyword>
<reference evidence="9" key="1">
    <citation type="submission" date="2022-10" db="EMBL/GenBank/DDBJ databases">
        <authorList>
            <person name="Chen Y."/>
            <person name="Dougan E. K."/>
            <person name="Chan C."/>
            <person name="Rhodes N."/>
            <person name="Thang M."/>
        </authorList>
    </citation>
    <scope>NUCLEOTIDE SEQUENCE</scope>
</reference>
<dbReference type="PROSITE" id="PS51194">
    <property type="entry name" value="HELICASE_CTER"/>
    <property type="match status" value="1"/>
</dbReference>
<dbReference type="GO" id="GO:0005524">
    <property type="term" value="F:ATP binding"/>
    <property type="evidence" value="ECO:0007669"/>
    <property type="project" value="UniProtKB-KW"/>
</dbReference>
<keyword evidence="5" id="KW-0862">Zinc</keyword>
<feature type="domain" description="RING-type" evidence="7">
    <location>
        <begin position="1031"/>
        <end position="1071"/>
    </location>
</feature>
<reference evidence="10 11" key="2">
    <citation type="submission" date="2024-05" db="EMBL/GenBank/DDBJ databases">
        <authorList>
            <person name="Chen Y."/>
            <person name="Shah S."/>
            <person name="Dougan E. K."/>
            <person name="Thang M."/>
            <person name="Chan C."/>
        </authorList>
    </citation>
    <scope>NUCLEOTIDE SEQUENCE [LARGE SCALE GENOMIC DNA]</scope>
</reference>
<keyword evidence="2" id="KW-0378">Hydrolase</keyword>
<dbReference type="EMBL" id="CAMXCT030000269">
    <property type="protein sequence ID" value="CAL4763722.1"/>
    <property type="molecule type" value="Genomic_DNA"/>
</dbReference>
<dbReference type="InterPro" id="IPR050628">
    <property type="entry name" value="SNF2_RAD54_helicase_TF"/>
</dbReference>
<dbReference type="Gene3D" id="3.30.40.10">
    <property type="entry name" value="Zinc/RING finger domain, C3HC4 (zinc finger)"/>
    <property type="match status" value="1"/>
</dbReference>
<evidence type="ECO:0000256" key="1">
    <source>
        <dbReference type="ARBA" id="ARBA00022741"/>
    </source>
</evidence>
<dbReference type="InterPro" id="IPR001650">
    <property type="entry name" value="Helicase_C-like"/>
</dbReference>
<gene>
    <name evidence="9" type="ORF">C1SCF055_LOCUS4632</name>
</gene>
<dbReference type="Gene3D" id="3.40.50.10810">
    <property type="entry name" value="Tandem AAA-ATPase domain"/>
    <property type="match status" value="1"/>
</dbReference>
<dbReference type="PANTHER" id="PTHR45626:SF26">
    <property type="entry name" value="FAMILY HELICASE, PUTATIVE (AFU_ORTHOLOGUE AFUA_2G09120)-RELATED"/>
    <property type="match status" value="1"/>
</dbReference>
<feature type="compositionally biased region" description="Low complexity" evidence="6">
    <location>
        <begin position="9"/>
        <end position="20"/>
    </location>
</feature>
<dbReference type="GO" id="GO:0008270">
    <property type="term" value="F:zinc ion binding"/>
    <property type="evidence" value="ECO:0007669"/>
    <property type="project" value="UniProtKB-KW"/>
</dbReference>
<dbReference type="InterPro" id="IPR001841">
    <property type="entry name" value="Znf_RING"/>
</dbReference>
<keyword evidence="5" id="KW-0863">Zinc-finger</keyword>
<dbReference type="InterPro" id="IPR038718">
    <property type="entry name" value="SNF2-like_sf"/>
</dbReference>
<comment type="caution">
    <text evidence="9">The sequence shown here is derived from an EMBL/GenBank/DDBJ whole genome shotgun (WGS) entry which is preliminary data.</text>
</comment>
<dbReference type="EMBL" id="CAMXCT020000269">
    <property type="protein sequence ID" value="CAL1129785.1"/>
    <property type="molecule type" value="Genomic_DNA"/>
</dbReference>
<dbReference type="Gene3D" id="3.40.50.300">
    <property type="entry name" value="P-loop containing nucleotide triphosphate hydrolases"/>
    <property type="match status" value="1"/>
</dbReference>
<evidence type="ECO:0000259" key="8">
    <source>
        <dbReference type="PROSITE" id="PS51194"/>
    </source>
</evidence>
<dbReference type="Pfam" id="PF00271">
    <property type="entry name" value="Helicase_C"/>
    <property type="match status" value="1"/>
</dbReference>
<dbReference type="PANTHER" id="PTHR45626">
    <property type="entry name" value="TRANSCRIPTION TERMINATION FACTOR 2-RELATED"/>
    <property type="match status" value="1"/>
</dbReference>
<sequence length="1285" mass="144750">MAMSKRGSRPMLARPPLLRPGTGMSVRSNASGQRLTRAWSHSDISQLKILERNTRQMLEKATNAMRLPFLEEDSLKTLSIPMKPHDFADCKKKQRSTAMLDVAGFSLELDAEGEELPLDQAIDRLKLMQAAADPKAALGLSGILGELQAGVCNVRFYADGSLGRFVTLHALRLQRQEDNQVLIQVVVPPMPEDGFVPFRRRRSRLECPDSSWAPKWRKVLVPPPDSDLVVGAGGLEKGGEPPNFAEFDRVVRGMLNRISTENARLILPLEPQLRGAETGDCAPWWAARCAALMLNHYIQVIHTNRCARGLAMRSADNVLPEYLDAVAPLLARSPRLVLSLVAWMARLLKWYDLCWPTTRLVLLAAREPREKTQLPGHSLGRLPAEVIKGRILTFLLPPLLPTSASSQDLGVPAALCTCWSDPDGQKDVVAVLAHLLLFTPAVAFPRLSACALAMAEAALRQPGEEKIYLAAAVVVSVSQRLQKYMVGNSPLLKAEEEHLAQLALQLQHVQQDLECVTHLERDLSLAAANARDQGNLSFFVYSRVLAASEHVNRAKEQYKCAWCTASAQDRFDYQLRSLGWMISRETHQPTDIFGVRGGILADGIGYGKTTITLALMDHRRCHDLPSTNAAAKQLLPSRATLIMMPPNLWQQWQDEINKFLPSGSFRVIAAADGGQLRRFSLEALQMADVVIVPYPIFRGRSYANLKWRLKHFYWHRIIADEFHELIGAAVDGHHPFNEAKHQLTQLEAESRWGLTSTPPFQTVAEIAVTATFFHRKIERTKDACVRFITEMVRQNKNAVVLPDVVQHKIEVLQSRHERALYLQHERDNRYSRGIPITLWDCASLHMDVDPERSSPARQMKSPEELCLEMLKKDREETQRYDDELFQHCVAIEGYVRLYSQLLEYLAMSSHDPRPGRKPASEKLYRQLGPGRHTLADLELLHCKMHEWRALGDDASGSDAQRAARATRVKCMAEAAKQKTLMPTRGSSENLQREIKKECEKELACLRNLEQHLLRALLFERSLEDVSESFTCPICFEEVPIHDCGIAPCAHKACMKCWGACLNQDWRCPMCRSEVLITRVVSVEVPKAFLQQMPDTRSIVQKLGRHHNRIQVSKYSVYGSKLQSVVEIILGIWDSEPGAKILVFCQSEELRKRADHAFATFGLEHVTLKGDALERAASIRRFTESANVMLLSMEISPSGLNLTVAHHVILAQPTVRGEYDEAVDFEEQAIGRCWRQGQKSVVHVWRLCMLGTVEEEMVDKHMSLWTERQLRCGARPQAVNHSARSE</sequence>
<name>A0A9P1BNX0_9DINO</name>
<feature type="domain" description="Helicase C-terminal" evidence="8">
    <location>
        <begin position="1123"/>
        <end position="1282"/>
    </location>
</feature>
<dbReference type="Proteomes" id="UP001152797">
    <property type="component" value="Unassembled WGS sequence"/>
</dbReference>
<evidence type="ECO:0000256" key="4">
    <source>
        <dbReference type="ARBA" id="ARBA00022840"/>
    </source>
</evidence>
<dbReference type="InterPro" id="IPR027417">
    <property type="entry name" value="P-loop_NTPase"/>
</dbReference>
<dbReference type="SUPFAM" id="SSF57850">
    <property type="entry name" value="RING/U-box"/>
    <property type="match status" value="1"/>
</dbReference>
<evidence type="ECO:0000256" key="5">
    <source>
        <dbReference type="PROSITE-ProRule" id="PRU00175"/>
    </source>
</evidence>
<evidence type="ECO:0000256" key="6">
    <source>
        <dbReference type="SAM" id="MobiDB-lite"/>
    </source>
</evidence>
<organism evidence="9">
    <name type="scientific">Cladocopium goreaui</name>
    <dbReference type="NCBI Taxonomy" id="2562237"/>
    <lineage>
        <taxon>Eukaryota</taxon>
        <taxon>Sar</taxon>
        <taxon>Alveolata</taxon>
        <taxon>Dinophyceae</taxon>
        <taxon>Suessiales</taxon>
        <taxon>Symbiodiniaceae</taxon>
        <taxon>Cladocopium</taxon>
    </lineage>
</organism>
<keyword evidence="5" id="KW-0479">Metal-binding</keyword>
<dbReference type="CDD" id="cd18793">
    <property type="entry name" value="SF2_C_SNF"/>
    <property type="match status" value="1"/>
</dbReference>
<dbReference type="InterPro" id="IPR049730">
    <property type="entry name" value="SNF2/RAD54-like_C"/>
</dbReference>
<dbReference type="Pfam" id="PF00176">
    <property type="entry name" value="SNF2-rel_dom"/>
    <property type="match status" value="1"/>
</dbReference>
<dbReference type="OrthoDB" id="423559at2759"/>
<evidence type="ECO:0000313" key="10">
    <source>
        <dbReference type="EMBL" id="CAL4763722.1"/>
    </source>
</evidence>
<dbReference type="GO" id="GO:0016787">
    <property type="term" value="F:hydrolase activity"/>
    <property type="evidence" value="ECO:0007669"/>
    <property type="project" value="UniProtKB-KW"/>
</dbReference>